<organism evidence="2">
    <name type="scientific">Anguilla anguilla</name>
    <name type="common">European freshwater eel</name>
    <name type="synonym">Muraena anguilla</name>
    <dbReference type="NCBI Taxonomy" id="7936"/>
    <lineage>
        <taxon>Eukaryota</taxon>
        <taxon>Metazoa</taxon>
        <taxon>Chordata</taxon>
        <taxon>Craniata</taxon>
        <taxon>Vertebrata</taxon>
        <taxon>Euteleostomi</taxon>
        <taxon>Actinopterygii</taxon>
        <taxon>Neopterygii</taxon>
        <taxon>Teleostei</taxon>
        <taxon>Anguilliformes</taxon>
        <taxon>Anguillidae</taxon>
        <taxon>Anguilla</taxon>
    </lineage>
</organism>
<accession>A0A0E9S277</accession>
<proteinExistence type="predicted"/>
<dbReference type="EMBL" id="GBXM01073934">
    <property type="protein sequence ID" value="JAH34643.1"/>
    <property type="molecule type" value="Transcribed_RNA"/>
</dbReference>
<name>A0A0E9S277_ANGAN</name>
<reference evidence="2" key="1">
    <citation type="submission" date="2014-11" db="EMBL/GenBank/DDBJ databases">
        <authorList>
            <person name="Amaro Gonzalez C."/>
        </authorList>
    </citation>
    <scope>NUCLEOTIDE SEQUENCE</scope>
</reference>
<sequence length="40" mass="4431">MVCCLVSVIGGLLLKIEHVVLLKCQIPLDHCPPVTQQRFS</sequence>
<feature type="signal peptide" evidence="1">
    <location>
        <begin position="1"/>
        <end position="18"/>
    </location>
</feature>
<protein>
    <submittedName>
        <fullName evidence="2">Uncharacterized protein</fullName>
    </submittedName>
</protein>
<keyword evidence="1" id="KW-0732">Signal</keyword>
<feature type="chain" id="PRO_5002432252" evidence="1">
    <location>
        <begin position="19"/>
        <end position="40"/>
    </location>
</feature>
<reference evidence="2" key="2">
    <citation type="journal article" date="2015" name="Fish Shellfish Immunol.">
        <title>Early steps in the European eel (Anguilla anguilla)-Vibrio vulnificus interaction in the gills: Role of the RtxA13 toxin.</title>
        <authorList>
            <person name="Callol A."/>
            <person name="Pajuelo D."/>
            <person name="Ebbesson L."/>
            <person name="Teles M."/>
            <person name="MacKenzie S."/>
            <person name="Amaro C."/>
        </authorList>
    </citation>
    <scope>NUCLEOTIDE SEQUENCE</scope>
</reference>
<evidence type="ECO:0000256" key="1">
    <source>
        <dbReference type="SAM" id="SignalP"/>
    </source>
</evidence>
<dbReference type="AlphaFoldDB" id="A0A0E9S277"/>
<evidence type="ECO:0000313" key="2">
    <source>
        <dbReference type="EMBL" id="JAH34643.1"/>
    </source>
</evidence>